<evidence type="ECO:0000313" key="3">
    <source>
        <dbReference type="Proteomes" id="UP000032180"/>
    </source>
</evidence>
<dbReference type="HOGENOM" id="CLU_1339271_0_0_1"/>
<evidence type="ECO:0000256" key="1">
    <source>
        <dbReference type="SAM" id="MobiDB-lite"/>
    </source>
</evidence>
<protein>
    <submittedName>
        <fullName evidence="2">Uncharacterized protein</fullName>
    </submittedName>
</protein>
<keyword evidence="3" id="KW-1185">Reference proteome</keyword>
<name>A0A0D9W4G3_9ORYZ</name>
<reference evidence="2" key="3">
    <citation type="submission" date="2015-04" db="UniProtKB">
        <authorList>
            <consortium name="EnsemblPlants"/>
        </authorList>
    </citation>
    <scope>IDENTIFICATION</scope>
</reference>
<proteinExistence type="predicted"/>
<dbReference type="AlphaFoldDB" id="A0A0D9W4G3"/>
<dbReference type="Proteomes" id="UP000032180">
    <property type="component" value="Chromosome 4"/>
</dbReference>
<dbReference type="Gramene" id="LPERR04G07990.1">
    <property type="protein sequence ID" value="LPERR04G07990.1"/>
    <property type="gene ID" value="LPERR04G07990"/>
</dbReference>
<reference evidence="3" key="2">
    <citation type="submission" date="2013-12" db="EMBL/GenBank/DDBJ databases">
        <authorList>
            <person name="Yu Y."/>
            <person name="Lee S."/>
            <person name="de Baynast K."/>
            <person name="Wissotski M."/>
            <person name="Liu L."/>
            <person name="Talag J."/>
            <person name="Goicoechea J."/>
            <person name="Angelova A."/>
            <person name="Jetty R."/>
            <person name="Kudrna D."/>
            <person name="Golser W."/>
            <person name="Rivera L."/>
            <person name="Zhang J."/>
            <person name="Wing R."/>
        </authorList>
    </citation>
    <scope>NUCLEOTIDE SEQUENCE</scope>
</reference>
<evidence type="ECO:0000313" key="2">
    <source>
        <dbReference type="EnsemblPlants" id="LPERR04G07990.1"/>
    </source>
</evidence>
<dbReference type="EnsemblPlants" id="LPERR04G07990.1">
    <property type="protein sequence ID" value="LPERR04G07990.1"/>
    <property type="gene ID" value="LPERR04G07990"/>
</dbReference>
<feature type="region of interest" description="Disordered" evidence="1">
    <location>
        <begin position="162"/>
        <end position="205"/>
    </location>
</feature>
<organism evidence="2 3">
    <name type="scientific">Leersia perrieri</name>
    <dbReference type="NCBI Taxonomy" id="77586"/>
    <lineage>
        <taxon>Eukaryota</taxon>
        <taxon>Viridiplantae</taxon>
        <taxon>Streptophyta</taxon>
        <taxon>Embryophyta</taxon>
        <taxon>Tracheophyta</taxon>
        <taxon>Spermatophyta</taxon>
        <taxon>Magnoliopsida</taxon>
        <taxon>Liliopsida</taxon>
        <taxon>Poales</taxon>
        <taxon>Poaceae</taxon>
        <taxon>BOP clade</taxon>
        <taxon>Oryzoideae</taxon>
        <taxon>Oryzeae</taxon>
        <taxon>Oryzinae</taxon>
        <taxon>Leersia</taxon>
    </lineage>
</organism>
<reference evidence="2 3" key="1">
    <citation type="submission" date="2012-08" db="EMBL/GenBank/DDBJ databases">
        <title>Oryza genome evolution.</title>
        <authorList>
            <person name="Wing R.A."/>
        </authorList>
    </citation>
    <scope>NUCLEOTIDE SEQUENCE</scope>
</reference>
<accession>A0A0D9W4G3</accession>
<feature type="compositionally biased region" description="Pro residues" evidence="1">
    <location>
        <begin position="98"/>
        <end position="112"/>
    </location>
</feature>
<feature type="region of interest" description="Disordered" evidence="1">
    <location>
        <begin position="83"/>
        <end position="116"/>
    </location>
</feature>
<sequence>MTMNQNKCQRNTDHYRGPTVLPLQKQDSELTPRTFHLFFSFSEQGGFAIEKIVFEKDTVVVSGPFNAERLCYELSGQGWLQDRSLRTSRSSRRLSLSPSPPSPKRSPSPSPSPSTYQCRTAIRTRCRTAAEAYHVSPVSLLRLAGTVSAAVHASELAVSPAEDAPLRGDRTGLRRLRHPEDPFFGSPQGCGVPSSESRRRRRWRG</sequence>